<feature type="compositionally biased region" description="Polar residues" evidence="1">
    <location>
        <begin position="35"/>
        <end position="52"/>
    </location>
</feature>
<dbReference type="PROSITE" id="PS51257">
    <property type="entry name" value="PROKAR_LIPOPROTEIN"/>
    <property type="match status" value="1"/>
</dbReference>
<name>A0A1I4G841_9RHOB</name>
<reference evidence="3 4" key="1">
    <citation type="submission" date="2016-10" db="EMBL/GenBank/DDBJ databases">
        <authorList>
            <person name="de Groot N.N."/>
        </authorList>
    </citation>
    <scope>NUCLEOTIDE SEQUENCE [LARGE SCALE GENOMIC DNA]</scope>
    <source>
        <strain evidence="3 4">DSM 16199</strain>
    </source>
</reference>
<feature type="signal peptide" evidence="2">
    <location>
        <begin position="1"/>
        <end position="25"/>
    </location>
</feature>
<feature type="chain" id="PRO_5011607052" description="Lipoprotein" evidence="2">
    <location>
        <begin position="26"/>
        <end position="58"/>
    </location>
</feature>
<accession>A0A1I4G841</accession>
<evidence type="ECO:0000256" key="2">
    <source>
        <dbReference type="SAM" id="SignalP"/>
    </source>
</evidence>
<protein>
    <recommendedName>
        <fullName evidence="5">Lipoprotein</fullName>
    </recommendedName>
</protein>
<keyword evidence="2" id="KW-0732">Signal</keyword>
<keyword evidence="4" id="KW-1185">Reference proteome</keyword>
<feature type="region of interest" description="Disordered" evidence="1">
    <location>
        <begin position="34"/>
        <end position="58"/>
    </location>
</feature>
<sequence length="58" mass="6052">MLKISLALSALMALTACNSFDPVAAAAQDAHNETLKQTVSPEGQSLPENIASQRVVAQ</sequence>
<gene>
    <name evidence="3" type="ORF">SAMN04488004_111163</name>
</gene>
<evidence type="ECO:0000256" key="1">
    <source>
        <dbReference type="SAM" id="MobiDB-lite"/>
    </source>
</evidence>
<proteinExistence type="predicted"/>
<dbReference type="EMBL" id="FOTF01000011">
    <property type="protein sequence ID" value="SFL26144.1"/>
    <property type="molecule type" value="Genomic_DNA"/>
</dbReference>
<evidence type="ECO:0000313" key="4">
    <source>
        <dbReference type="Proteomes" id="UP000199550"/>
    </source>
</evidence>
<evidence type="ECO:0008006" key="5">
    <source>
        <dbReference type="Google" id="ProtNLM"/>
    </source>
</evidence>
<dbReference type="AlphaFoldDB" id="A0A1I4G841"/>
<dbReference type="STRING" id="195913.SAMN04488004_111163"/>
<organism evidence="3 4">
    <name type="scientific">Loktanella salsilacus</name>
    <dbReference type="NCBI Taxonomy" id="195913"/>
    <lineage>
        <taxon>Bacteria</taxon>
        <taxon>Pseudomonadati</taxon>
        <taxon>Pseudomonadota</taxon>
        <taxon>Alphaproteobacteria</taxon>
        <taxon>Rhodobacterales</taxon>
        <taxon>Roseobacteraceae</taxon>
        <taxon>Loktanella</taxon>
    </lineage>
</organism>
<dbReference type="RefSeq" id="WP_175499301.1">
    <property type="nucleotide sequence ID" value="NZ_FOTF01000011.1"/>
</dbReference>
<evidence type="ECO:0000313" key="3">
    <source>
        <dbReference type="EMBL" id="SFL26144.1"/>
    </source>
</evidence>
<dbReference type="Proteomes" id="UP000199550">
    <property type="component" value="Unassembled WGS sequence"/>
</dbReference>